<comment type="cofactor">
    <cofactor evidence="1">
        <name>Zn(2+)</name>
        <dbReference type="ChEBI" id="CHEBI:29105"/>
    </cofactor>
</comment>
<evidence type="ECO:0000259" key="15">
    <source>
        <dbReference type="Pfam" id="PF20686"/>
    </source>
</evidence>
<dbReference type="GO" id="GO:0031470">
    <property type="term" value="C:carboxysome"/>
    <property type="evidence" value="ECO:0007669"/>
    <property type="project" value="UniProtKB-SubCell"/>
</dbReference>
<feature type="domain" description="Carboxysome Shell Carbonic Anhydrase C-terminal" evidence="14">
    <location>
        <begin position="404"/>
        <end position="516"/>
    </location>
</feature>
<keyword evidence="8" id="KW-1282">Carboxysome</keyword>
<feature type="domain" description="Carboxysome Shell Carbonic Anhydrase N-terminal" evidence="16">
    <location>
        <begin position="58"/>
        <end position="149"/>
    </location>
</feature>
<comment type="subcellular location">
    <subcellularLocation>
        <location evidence="7">Carboxysome</location>
    </subcellularLocation>
</comment>
<dbReference type="Pfam" id="PF20687">
    <property type="entry name" value="CsoSCA_N"/>
    <property type="match status" value="1"/>
</dbReference>
<evidence type="ECO:0000256" key="8">
    <source>
        <dbReference type="ARBA" id="ARBA00023669"/>
    </source>
</evidence>
<keyword evidence="6" id="KW-0120">Carbon dioxide fixation</keyword>
<evidence type="ECO:0000256" key="10">
    <source>
        <dbReference type="ARBA" id="ARBA00024121"/>
    </source>
</evidence>
<dbReference type="Gene3D" id="1.20.120.1310">
    <property type="entry name" value="Carboxysome Shell Carbonic Anhydrase, N-terminal helical domain"/>
    <property type="match status" value="1"/>
</dbReference>
<evidence type="ECO:0000256" key="5">
    <source>
        <dbReference type="ARBA" id="ARBA00023239"/>
    </source>
</evidence>
<evidence type="ECO:0000313" key="18">
    <source>
        <dbReference type="Proteomes" id="UP000315403"/>
    </source>
</evidence>
<dbReference type="NCBIfam" id="TIGR02701">
    <property type="entry name" value="shell_carb_anhy"/>
    <property type="match status" value="1"/>
</dbReference>
<reference evidence="17 18" key="1">
    <citation type="submission" date="2019-03" db="EMBL/GenBank/DDBJ databases">
        <title>New insights into Acidothiobacillus thiooxidans sulfur metabolism through coupled gene expression, solution geochemistry, microscopy and spectroscopy analyses.</title>
        <authorList>
            <person name="Camacho D."/>
            <person name="Frazao R."/>
            <person name="Fouillen A."/>
            <person name="Nanci A."/>
            <person name="Lang B.F."/>
            <person name="Apte S.C."/>
            <person name="Baron C."/>
            <person name="Warren L.A."/>
        </authorList>
    </citation>
    <scope>NUCLEOTIDE SEQUENCE [LARGE SCALE GENOMIC DNA]</scope>
    <source>
        <strain evidence="17 18">ATCC 19377</strain>
    </source>
</reference>
<evidence type="ECO:0000256" key="7">
    <source>
        <dbReference type="ARBA" id="ARBA00023587"/>
    </source>
</evidence>
<dbReference type="Gene3D" id="3.30.1330.140">
    <property type="entry name" value="Carboxysome Shell Carbonic Anhydrase, C-terminal domain"/>
    <property type="match status" value="1"/>
</dbReference>
<evidence type="ECO:0000259" key="16">
    <source>
        <dbReference type="Pfam" id="PF20687"/>
    </source>
</evidence>
<dbReference type="InterPro" id="IPR048619">
    <property type="entry name" value="CsoSCA_N"/>
</dbReference>
<dbReference type="InterPro" id="IPR014074">
    <property type="entry name" value="Carboxysome_shell_carb_anhy"/>
</dbReference>
<evidence type="ECO:0000256" key="12">
    <source>
        <dbReference type="ARBA" id="ARBA00048348"/>
    </source>
</evidence>
<dbReference type="InterPro" id="IPR043066">
    <property type="entry name" value="CsoSCA_C_sf"/>
</dbReference>
<gene>
    <name evidence="17" type="ORF">DLNHIDIE_00868</name>
</gene>
<evidence type="ECO:0000256" key="9">
    <source>
        <dbReference type="ARBA" id="ARBA00024021"/>
    </source>
</evidence>
<evidence type="ECO:0000256" key="3">
    <source>
        <dbReference type="ARBA" id="ARBA00022723"/>
    </source>
</evidence>
<accession>A0A543Q3W1</accession>
<evidence type="ECO:0000256" key="6">
    <source>
        <dbReference type="ARBA" id="ARBA00023300"/>
    </source>
</evidence>
<organism evidence="17 18">
    <name type="scientific">Acidithiobacillus thiooxidans ATCC 19377</name>
    <dbReference type="NCBI Taxonomy" id="637390"/>
    <lineage>
        <taxon>Bacteria</taxon>
        <taxon>Pseudomonadati</taxon>
        <taxon>Pseudomonadota</taxon>
        <taxon>Acidithiobacillia</taxon>
        <taxon>Acidithiobacillales</taxon>
        <taxon>Acidithiobacillaceae</taxon>
        <taxon>Acidithiobacillus</taxon>
    </lineage>
</organism>
<evidence type="ECO:0000256" key="11">
    <source>
        <dbReference type="ARBA" id="ARBA00024446"/>
    </source>
</evidence>
<keyword evidence="11" id="KW-1283">Bacterial microcompartment</keyword>
<dbReference type="Proteomes" id="UP000315403">
    <property type="component" value="Unassembled WGS sequence"/>
</dbReference>
<dbReference type="EMBL" id="SZUV01000001">
    <property type="protein sequence ID" value="TQN51004.1"/>
    <property type="molecule type" value="Genomic_DNA"/>
</dbReference>
<evidence type="ECO:0000256" key="1">
    <source>
        <dbReference type="ARBA" id="ARBA00001947"/>
    </source>
</evidence>
<keyword evidence="3" id="KW-0479">Metal-binding</keyword>
<protein>
    <recommendedName>
        <fullName evidence="10 13">Carboxysome shell carbonic anhydrase</fullName>
        <ecNumber evidence="2 13">4.2.1.1</ecNumber>
    </recommendedName>
</protein>
<evidence type="ECO:0000259" key="14">
    <source>
        <dbReference type="Pfam" id="PF08936"/>
    </source>
</evidence>
<dbReference type="Pfam" id="PF08936">
    <property type="entry name" value="CsoSCA_C"/>
    <property type="match status" value="1"/>
</dbReference>
<evidence type="ECO:0000256" key="2">
    <source>
        <dbReference type="ARBA" id="ARBA00012925"/>
    </source>
</evidence>
<keyword evidence="5" id="KW-0456">Lyase</keyword>
<evidence type="ECO:0000313" key="17">
    <source>
        <dbReference type="EMBL" id="TQN51004.1"/>
    </source>
</evidence>
<evidence type="ECO:0000256" key="13">
    <source>
        <dbReference type="NCBIfam" id="TIGR02701"/>
    </source>
</evidence>
<dbReference type="AlphaFoldDB" id="A0A543Q3W1"/>
<evidence type="ECO:0000256" key="4">
    <source>
        <dbReference type="ARBA" id="ARBA00022833"/>
    </source>
</evidence>
<feature type="domain" description="Carboxysome Shell Carbonic Anhydrase catalytic" evidence="15">
    <location>
        <begin position="164"/>
        <end position="402"/>
    </location>
</feature>
<name>A0A543Q3W1_ACITH</name>
<dbReference type="GO" id="GO:0015977">
    <property type="term" value="P:carbon fixation"/>
    <property type="evidence" value="ECO:0007669"/>
    <property type="project" value="UniProtKB-UniRule"/>
</dbReference>
<dbReference type="GO" id="GO:0046872">
    <property type="term" value="F:metal ion binding"/>
    <property type="evidence" value="ECO:0007669"/>
    <property type="project" value="UniProtKB-KW"/>
</dbReference>
<comment type="catalytic activity">
    <reaction evidence="12">
        <text>hydrogencarbonate + H(+) = CO2 + H2O</text>
        <dbReference type="Rhea" id="RHEA:10748"/>
        <dbReference type="ChEBI" id="CHEBI:15377"/>
        <dbReference type="ChEBI" id="CHEBI:15378"/>
        <dbReference type="ChEBI" id="CHEBI:16526"/>
        <dbReference type="ChEBI" id="CHEBI:17544"/>
        <dbReference type="EC" id="4.2.1.1"/>
    </reaction>
</comment>
<dbReference type="InterPro" id="IPR048539">
    <property type="entry name" value="CsoSCA_cat"/>
</dbReference>
<comment type="caution">
    <text evidence="17">The sequence shown here is derived from an EMBL/GenBank/DDBJ whole genome shotgun (WGS) entry which is preliminary data.</text>
</comment>
<proteinExistence type="inferred from homology"/>
<dbReference type="GO" id="GO:0004089">
    <property type="term" value="F:carbonate dehydratase activity"/>
    <property type="evidence" value="ECO:0007669"/>
    <property type="project" value="UniProtKB-UniRule"/>
</dbReference>
<dbReference type="EC" id="4.2.1.1" evidence="2 13"/>
<comment type="similarity">
    <text evidence="9">Belongs to the beta-class carbonic anhydrase family. CsoSCA subfamily.</text>
</comment>
<keyword evidence="4" id="KW-0862">Zinc</keyword>
<dbReference type="InterPro" id="IPR043065">
    <property type="entry name" value="CsoSCA_N_sf"/>
</dbReference>
<dbReference type="Pfam" id="PF20686">
    <property type="entry name" value="CsoSCA_cat"/>
    <property type="match status" value="1"/>
</dbReference>
<sequence length="519" mass="57797">MDTRKIRRMRGIGTQDSMPMPMARQFSQAVHVQVPQQADGKPAAHPACVSLPTRQCHHPLVNKAENERLARFEETIKGRFDDIVPVLKEVASLGISQGFPEQANRLAEQRLGYAFPEAVLEKAWIHGVDMPTLYSSCIFSALAAGVEKFSQRIHQEVADAQSLDALLVDCGFHAVNFSACADGRLKGLFTYVLRLPASDLLRYSTFAGTLFDVENDILDWQAAELRLFREGYPSSFDSGTRYLKVAVYHRSSLDPMHQGCAAHQSNEKVAMEAALERLQQFRQGIENAFCCGASTDILLIGLDTDTDAIRVHVPDSHGNLSLFRFIDNAEIYKITLDMNADQARLAIYEAIANASDVGGWGQGDGKPHDGMRRLIANLLINNLSQIEYVVENFGGWYPDRGHGERFMSIGDGFQELQVRNLSYYAHLYTVEEGAADLDVGVKIFQNLNVERGLPIPMAINYRYDANVPGHRERIIIKLQRVAAAIQARYSDLLSEGMLYLHGSVQNQKLGSPLEEVPLT</sequence>
<dbReference type="InterPro" id="IPR048620">
    <property type="entry name" value="CsoSCA_C"/>
</dbReference>